<proteinExistence type="predicted"/>
<dbReference type="EMBL" id="CAJOBC010002752">
    <property type="protein sequence ID" value="CAF3749341.1"/>
    <property type="molecule type" value="Genomic_DNA"/>
</dbReference>
<evidence type="ECO:0000256" key="1">
    <source>
        <dbReference type="SAM" id="SignalP"/>
    </source>
</evidence>
<dbReference type="EMBL" id="CAJNOQ010002752">
    <property type="protein sequence ID" value="CAF0976483.1"/>
    <property type="molecule type" value="Genomic_DNA"/>
</dbReference>
<dbReference type="EMBL" id="CAJNOK010001044">
    <property type="protein sequence ID" value="CAF0790121.1"/>
    <property type="molecule type" value="Genomic_DNA"/>
</dbReference>
<evidence type="ECO:0000313" key="5">
    <source>
        <dbReference type="EMBL" id="CAF3749341.1"/>
    </source>
</evidence>
<evidence type="ECO:0000313" key="6">
    <source>
        <dbReference type="Proteomes" id="UP000663829"/>
    </source>
</evidence>
<keyword evidence="1" id="KW-0732">Signal</keyword>
<dbReference type="AlphaFoldDB" id="A0A814F0P1"/>
<reference evidence="3" key="1">
    <citation type="submission" date="2021-02" db="EMBL/GenBank/DDBJ databases">
        <authorList>
            <person name="Nowell W R."/>
        </authorList>
    </citation>
    <scope>NUCLEOTIDE SEQUENCE</scope>
</reference>
<keyword evidence="6" id="KW-1185">Reference proteome</keyword>
<dbReference type="Proteomes" id="UP000677228">
    <property type="component" value="Unassembled WGS sequence"/>
</dbReference>
<organism evidence="3 6">
    <name type="scientific">Didymodactylos carnosus</name>
    <dbReference type="NCBI Taxonomy" id="1234261"/>
    <lineage>
        <taxon>Eukaryota</taxon>
        <taxon>Metazoa</taxon>
        <taxon>Spiralia</taxon>
        <taxon>Gnathifera</taxon>
        <taxon>Rotifera</taxon>
        <taxon>Eurotatoria</taxon>
        <taxon>Bdelloidea</taxon>
        <taxon>Philodinida</taxon>
        <taxon>Philodinidae</taxon>
        <taxon>Didymodactylos</taxon>
    </lineage>
</organism>
<dbReference type="Proteomes" id="UP000681722">
    <property type="component" value="Unassembled WGS sequence"/>
</dbReference>
<accession>A0A814F0P1</accession>
<evidence type="ECO:0000313" key="4">
    <source>
        <dbReference type="EMBL" id="CAF3572635.1"/>
    </source>
</evidence>
<dbReference type="EMBL" id="CAJOBA010001044">
    <property type="protein sequence ID" value="CAF3572635.1"/>
    <property type="molecule type" value="Genomic_DNA"/>
</dbReference>
<protein>
    <submittedName>
        <fullName evidence="3">Uncharacterized protein</fullName>
    </submittedName>
</protein>
<gene>
    <name evidence="3" type="ORF">GPM918_LOCUS12518</name>
    <name evidence="2" type="ORF">OVA965_LOCUS4088</name>
    <name evidence="5" type="ORF">SRO942_LOCUS12518</name>
    <name evidence="4" type="ORF">TMI583_LOCUS4086</name>
</gene>
<evidence type="ECO:0000313" key="2">
    <source>
        <dbReference type="EMBL" id="CAF0790121.1"/>
    </source>
</evidence>
<evidence type="ECO:0000313" key="3">
    <source>
        <dbReference type="EMBL" id="CAF0976483.1"/>
    </source>
</evidence>
<feature type="signal peptide" evidence="1">
    <location>
        <begin position="1"/>
        <end position="19"/>
    </location>
</feature>
<feature type="chain" id="PRO_5036224329" evidence="1">
    <location>
        <begin position="20"/>
        <end position="339"/>
    </location>
</feature>
<comment type="caution">
    <text evidence="3">The sequence shown here is derived from an EMBL/GenBank/DDBJ whole genome shotgun (WGS) entry which is preliminary data.</text>
</comment>
<dbReference type="Proteomes" id="UP000663829">
    <property type="component" value="Unassembled WGS sequence"/>
</dbReference>
<dbReference type="Proteomes" id="UP000682733">
    <property type="component" value="Unassembled WGS sequence"/>
</dbReference>
<name>A0A814F0P1_9BILA</name>
<sequence length="339" mass="39485">MRYRLILILFLIYLPFSNMLLINSTYETIYQTLLANISNYNVLFEQAETQYISITPFVPQSSSNFSQVHHWFRLDYYGVHVVVIHGELLDQTYDYDVCRNLLQFSYLLVRDAGVYIMSGDSETYAFNLLVMTNHQHFSLRLDDHTIYSEEDFQRSVVRLPLTNKKYEFNILLTIYYYLSFNNTNLYDLDEQSNDLLTLIYLKPLSGVNDNTMVFDNEEFCFNNTYLSGSNDVKLRVLTITCSKNVTFSCGDVNKCLIYGKIIPFYIQPRRFDPFIILKPTLQYQLRIEENEATTISQSTLSSELPDGAVTDSTQLASRSNVESKQVILWYIILPSISTL</sequence>